<evidence type="ECO:0000313" key="3">
    <source>
        <dbReference type="Proteomes" id="UP000014252"/>
    </source>
</evidence>
<protein>
    <submittedName>
        <fullName evidence="2">6-phosphogluconate dehydrogenase-like protein</fullName>
    </submittedName>
</protein>
<dbReference type="Proteomes" id="UP000014252">
    <property type="component" value="Unassembled WGS sequence"/>
</dbReference>
<sequence>MHIGMVGLGKMGMNLVANMRDHDIEVTAFDLNDKAREEVGQYGAKAV</sequence>
<dbReference type="SUPFAM" id="SSF51735">
    <property type="entry name" value="NAD(P)-binding Rossmann-fold domains"/>
    <property type="match status" value="1"/>
</dbReference>
<dbReference type="InterPro" id="IPR006115">
    <property type="entry name" value="6PGDH_NADP-bd"/>
</dbReference>
<accession>A0A8E0MEM0</accession>
<proteinExistence type="predicted"/>
<reference evidence="2 3" key="1">
    <citation type="journal article" date="2013" name="PLoS ONE">
        <title>Lactobacillus paracasei comparative genomics: towards species pan-genome definition and exploitation of diversity.</title>
        <authorList>
            <person name="Smokvina T."/>
            <person name="Wels M."/>
            <person name="Polka J."/>
            <person name="Chervaux C."/>
            <person name="Brisse S."/>
            <person name="Boekhorst J."/>
            <person name="van Hylckama Vlieg J.E."/>
            <person name="Siezen R.J."/>
        </authorList>
    </citation>
    <scope>NUCLEOTIDE SEQUENCE [LARGE SCALE GENOMIC DNA]</scope>
    <source>
        <strain evidence="2 3">Lpp71</strain>
    </source>
</reference>
<dbReference type="InterPro" id="IPR036291">
    <property type="entry name" value="NAD(P)-bd_dom_sf"/>
</dbReference>
<evidence type="ECO:0000259" key="1">
    <source>
        <dbReference type="Pfam" id="PF03446"/>
    </source>
</evidence>
<evidence type="ECO:0000313" key="2">
    <source>
        <dbReference type="EMBL" id="EPC76043.1"/>
    </source>
</evidence>
<organism evidence="2 3">
    <name type="scientific">Lacticaseibacillus paracasei subsp. paracasei Lpp71</name>
    <dbReference type="NCBI Taxonomy" id="1256207"/>
    <lineage>
        <taxon>Bacteria</taxon>
        <taxon>Bacillati</taxon>
        <taxon>Bacillota</taxon>
        <taxon>Bacilli</taxon>
        <taxon>Lactobacillales</taxon>
        <taxon>Lactobacillaceae</taxon>
        <taxon>Lacticaseibacillus</taxon>
    </lineage>
</organism>
<dbReference type="AlphaFoldDB" id="A0A8E0MEM0"/>
<dbReference type="EMBL" id="ANKD01000247">
    <property type="protein sequence ID" value="EPC76043.1"/>
    <property type="molecule type" value="Genomic_DNA"/>
</dbReference>
<dbReference type="Pfam" id="PF03446">
    <property type="entry name" value="NAD_binding_2"/>
    <property type="match status" value="1"/>
</dbReference>
<gene>
    <name evidence="2" type="ORF">Lpp71_05348</name>
</gene>
<dbReference type="GO" id="GO:0050661">
    <property type="term" value="F:NADP binding"/>
    <property type="evidence" value="ECO:0007669"/>
    <property type="project" value="InterPro"/>
</dbReference>
<feature type="domain" description="6-phosphogluconate dehydrogenase NADP-binding" evidence="1">
    <location>
        <begin position="3"/>
        <end position="46"/>
    </location>
</feature>
<comment type="caution">
    <text evidence="2">The sequence shown here is derived from an EMBL/GenBank/DDBJ whole genome shotgun (WGS) entry which is preliminary data.</text>
</comment>
<feature type="non-terminal residue" evidence="2">
    <location>
        <position position="47"/>
    </location>
</feature>
<name>A0A8E0MEM0_LACPA</name>
<dbReference type="Gene3D" id="3.40.50.720">
    <property type="entry name" value="NAD(P)-binding Rossmann-like Domain"/>
    <property type="match status" value="1"/>
</dbReference>